<sequence length="638" mass="75296">MSSQSNISGSMQAMRNQSQQQINYFEKIEKRLGQIREMLKWMQDMLMQIRKDLEWVGFRCIYELYNECWKLESLQQQQQQQQLQIVNIASYMFSLGQLFLNLDIKDLIDKLCKYLLNRNQREQEMSKIKQIHEKYSEIYISLYSYECIVCYFNENQGTQDYCRDIFQKYIKKRIPSAFNKNQSIPSLQNNDYQFHISKDKEDNERERNFLTNFDDINLFHKLEVVKKDKVKTSEIQVFQKAYEYLDQLNSNNSNEVKPKCNLVYSVLEKSLMVNDFLERKHIESDSQHPSILKMRIDDPNESVTCIEVSKSGNIIMCGTQDSQIYLFDVGKFQNTNSSNQSDIIFGEENQEQYNSNSVQIKFRTKFTGHEDAITSISILYNENYFISASIDLSIRLWDVRLNVCLNIYKGHLNTIWNVKFARQGYIFGSCSADKTAMLWTTNRPQIAKVLIGHQKDVTQIDFAENLEYVITASLDNKIKFWELKTGTCALTLELNSPVTCMHMSYSGYYFITGQDNGDIRLWDLHNLKLIQSVNLQSLKSRDPIYSVHISFDESTITVNTSKYLAYYNINQLNQIQGQHLYEEFDIGKEKYNQKIEFNRFTPIEPKEIFELPKIQTEKFIKSYMHMRNFILAISKQTI</sequence>
<keyword evidence="1 3" id="KW-0853">WD repeat</keyword>
<dbReference type="PROSITE" id="PS50294">
    <property type="entry name" value="WD_REPEATS_REGION"/>
    <property type="match status" value="2"/>
</dbReference>
<dbReference type="PANTHER" id="PTHR22847">
    <property type="entry name" value="WD40 REPEAT PROTEIN"/>
    <property type="match status" value="1"/>
</dbReference>
<feature type="repeat" description="WD" evidence="3">
    <location>
        <begin position="408"/>
        <end position="449"/>
    </location>
</feature>
<evidence type="ECO:0000256" key="2">
    <source>
        <dbReference type="ARBA" id="ARBA00022737"/>
    </source>
</evidence>
<dbReference type="PROSITE" id="PS50082">
    <property type="entry name" value="WD_REPEATS_2"/>
    <property type="match status" value="4"/>
</dbReference>
<dbReference type="InterPro" id="IPR001680">
    <property type="entry name" value="WD40_rpt"/>
</dbReference>
<keyword evidence="2" id="KW-0677">Repeat</keyword>
<protein>
    <submittedName>
        <fullName evidence="4">Transcription initiation factor TFIID subunit 5</fullName>
    </submittedName>
</protein>
<proteinExistence type="predicted"/>
<reference evidence="5" key="1">
    <citation type="journal article" date="2006" name="PLoS Biol.">
        <title>Macronuclear genome sequence of the ciliate Tetrahymena thermophila, a model eukaryote.</title>
        <authorList>
            <person name="Eisen J.A."/>
            <person name="Coyne R.S."/>
            <person name="Wu M."/>
            <person name="Wu D."/>
            <person name="Thiagarajan M."/>
            <person name="Wortman J.R."/>
            <person name="Badger J.H."/>
            <person name="Ren Q."/>
            <person name="Amedeo P."/>
            <person name="Jones K.M."/>
            <person name="Tallon L.J."/>
            <person name="Delcher A.L."/>
            <person name="Salzberg S.L."/>
            <person name="Silva J.C."/>
            <person name="Haas B.J."/>
            <person name="Majoros W.H."/>
            <person name="Farzad M."/>
            <person name="Carlton J.M."/>
            <person name="Smith R.K. Jr."/>
            <person name="Garg J."/>
            <person name="Pearlman R.E."/>
            <person name="Karrer K.M."/>
            <person name="Sun L."/>
            <person name="Manning G."/>
            <person name="Elde N.C."/>
            <person name="Turkewitz A.P."/>
            <person name="Asai D.J."/>
            <person name="Wilkes D.E."/>
            <person name="Wang Y."/>
            <person name="Cai H."/>
            <person name="Collins K."/>
            <person name="Stewart B.A."/>
            <person name="Lee S.R."/>
            <person name="Wilamowska K."/>
            <person name="Weinberg Z."/>
            <person name="Ruzzo W.L."/>
            <person name="Wloga D."/>
            <person name="Gaertig J."/>
            <person name="Frankel J."/>
            <person name="Tsao C.-C."/>
            <person name="Gorovsky M.A."/>
            <person name="Keeling P.J."/>
            <person name="Waller R.F."/>
            <person name="Patron N.J."/>
            <person name="Cherry J.M."/>
            <person name="Stover N.A."/>
            <person name="Krieger C.J."/>
            <person name="del Toro C."/>
            <person name="Ryder H.F."/>
            <person name="Williamson S.C."/>
            <person name="Barbeau R.A."/>
            <person name="Hamilton E.P."/>
            <person name="Orias E."/>
        </authorList>
    </citation>
    <scope>NUCLEOTIDE SEQUENCE [LARGE SCALE GENOMIC DNA]</scope>
    <source>
        <strain evidence="5">SB210</strain>
    </source>
</reference>
<dbReference type="Proteomes" id="UP000009168">
    <property type="component" value="Unassembled WGS sequence"/>
</dbReference>
<feature type="repeat" description="WD" evidence="3">
    <location>
        <begin position="450"/>
        <end position="491"/>
    </location>
</feature>
<dbReference type="eggNOG" id="KOG0263">
    <property type="taxonomic scope" value="Eukaryota"/>
</dbReference>
<dbReference type="STRING" id="312017.Q23BW6"/>
<organism evidence="4 5">
    <name type="scientific">Tetrahymena thermophila (strain SB210)</name>
    <dbReference type="NCBI Taxonomy" id="312017"/>
    <lineage>
        <taxon>Eukaryota</taxon>
        <taxon>Sar</taxon>
        <taxon>Alveolata</taxon>
        <taxon>Ciliophora</taxon>
        <taxon>Intramacronucleata</taxon>
        <taxon>Oligohymenophorea</taxon>
        <taxon>Hymenostomatida</taxon>
        <taxon>Tetrahymenina</taxon>
        <taxon>Tetrahymenidae</taxon>
        <taxon>Tetrahymena</taxon>
    </lineage>
</organism>
<dbReference type="Gene3D" id="2.130.10.10">
    <property type="entry name" value="YVTN repeat-like/Quinoprotein amine dehydrogenase"/>
    <property type="match status" value="2"/>
</dbReference>
<gene>
    <name evidence="4" type="ORF">TTHERM_00227160</name>
</gene>
<dbReference type="GO" id="GO:1990234">
    <property type="term" value="C:transferase complex"/>
    <property type="evidence" value="ECO:0007669"/>
    <property type="project" value="UniProtKB-ARBA"/>
</dbReference>
<dbReference type="RefSeq" id="XP_001014247.1">
    <property type="nucleotide sequence ID" value="XM_001014247.3"/>
</dbReference>
<dbReference type="OrthoDB" id="10266330at2759"/>
<dbReference type="SUPFAM" id="SSF50978">
    <property type="entry name" value="WD40 repeat-like"/>
    <property type="match status" value="1"/>
</dbReference>
<dbReference type="PROSITE" id="PS00678">
    <property type="entry name" value="WD_REPEATS_1"/>
    <property type="match status" value="1"/>
</dbReference>
<evidence type="ECO:0000256" key="1">
    <source>
        <dbReference type="ARBA" id="ARBA00022574"/>
    </source>
</evidence>
<dbReference type="PRINTS" id="PR00320">
    <property type="entry name" value="GPROTEINBRPT"/>
</dbReference>
<feature type="repeat" description="WD" evidence="3">
    <location>
        <begin position="366"/>
        <end position="400"/>
    </location>
</feature>
<dbReference type="InterPro" id="IPR019775">
    <property type="entry name" value="WD40_repeat_CS"/>
</dbReference>
<dbReference type="GeneID" id="7834013"/>
<dbReference type="CDD" id="cd00200">
    <property type="entry name" value="WD40"/>
    <property type="match status" value="1"/>
</dbReference>
<dbReference type="AlphaFoldDB" id="Q23BW6"/>
<dbReference type="KEGG" id="tet:TTHERM_00227160"/>
<keyword evidence="5" id="KW-1185">Reference proteome</keyword>
<accession>Q23BW6</accession>
<name>Q23BW6_TETTS</name>
<dbReference type="SMART" id="SM00320">
    <property type="entry name" value="WD40"/>
    <property type="match status" value="6"/>
</dbReference>
<evidence type="ECO:0000313" key="5">
    <source>
        <dbReference type="Proteomes" id="UP000009168"/>
    </source>
</evidence>
<evidence type="ECO:0000256" key="3">
    <source>
        <dbReference type="PROSITE-ProRule" id="PRU00221"/>
    </source>
</evidence>
<dbReference type="InterPro" id="IPR020472">
    <property type="entry name" value="WD40_PAC1"/>
</dbReference>
<dbReference type="EMBL" id="GG662718">
    <property type="protein sequence ID" value="EAR94002.1"/>
    <property type="molecule type" value="Genomic_DNA"/>
</dbReference>
<dbReference type="HOGENOM" id="CLU_429326_0_0_1"/>
<evidence type="ECO:0000313" key="4">
    <source>
        <dbReference type="EMBL" id="EAR94002.1"/>
    </source>
</evidence>
<dbReference type="InterPro" id="IPR036322">
    <property type="entry name" value="WD40_repeat_dom_sf"/>
</dbReference>
<dbReference type="InParanoid" id="Q23BW6"/>
<dbReference type="InterPro" id="IPR015943">
    <property type="entry name" value="WD40/YVTN_repeat-like_dom_sf"/>
</dbReference>
<dbReference type="PANTHER" id="PTHR22847:SF637">
    <property type="entry name" value="WD REPEAT DOMAIN 5B"/>
    <property type="match status" value="1"/>
</dbReference>
<dbReference type="Pfam" id="PF00400">
    <property type="entry name" value="WD40"/>
    <property type="match status" value="5"/>
</dbReference>
<feature type="repeat" description="WD" evidence="3">
    <location>
        <begin position="491"/>
        <end position="532"/>
    </location>
</feature>